<keyword evidence="9" id="KW-1185">Reference proteome</keyword>
<dbReference type="RefSeq" id="WP_090311325.1">
    <property type="nucleotide sequence ID" value="NZ_FNFE01000007.1"/>
</dbReference>
<dbReference type="EMBL" id="FNFE01000007">
    <property type="protein sequence ID" value="SDK86507.1"/>
    <property type="molecule type" value="Genomic_DNA"/>
</dbReference>
<feature type="transmembrane region" description="Helical" evidence="7">
    <location>
        <begin position="377"/>
        <end position="397"/>
    </location>
</feature>
<feature type="transmembrane region" description="Helical" evidence="7">
    <location>
        <begin position="446"/>
        <end position="469"/>
    </location>
</feature>
<feature type="transmembrane region" description="Helical" evidence="7">
    <location>
        <begin position="13"/>
        <end position="34"/>
    </location>
</feature>
<reference evidence="9" key="1">
    <citation type="submission" date="2016-10" db="EMBL/GenBank/DDBJ databases">
        <authorList>
            <person name="Varghese N."/>
            <person name="Submissions S."/>
        </authorList>
    </citation>
    <scope>NUCLEOTIDE SEQUENCE [LARGE SCALE GENOMIC DNA]</scope>
    <source>
        <strain evidence="9">B4,CECT 8067,JCM 17497</strain>
    </source>
</reference>
<feature type="transmembrane region" description="Helical" evidence="7">
    <location>
        <begin position="304"/>
        <end position="329"/>
    </location>
</feature>
<evidence type="ECO:0000313" key="9">
    <source>
        <dbReference type="Proteomes" id="UP000198882"/>
    </source>
</evidence>
<evidence type="ECO:0000256" key="6">
    <source>
        <dbReference type="RuleBase" id="RU003732"/>
    </source>
</evidence>
<feature type="transmembrane region" description="Helical" evidence="7">
    <location>
        <begin position="142"/>
        <end position="168"/>
    </location>
</feature>
<name>A0A1G9FDS4_9EURY</name>
<sequence>MADVPTKTARAEWGTRFGFLMAMIGAMVGAGNIWRFPYVMGDNGGGAFVLAFLVLLFLLAVPGLMAEVALGRYTNKGVIGAFREVVGRGGMVGFGVVVILVNIALMSYYSPVIAWTLYYAVHSLLFTFTATGFEAEAFMNGLFANSALMIGLHTVVMGSIAAILVLGIRRGVERIVVYAVPALVVALVVMTIRGLTLPGASEGIAFTFGVQWEYLTFSDTWIAALGQALFSTGLGWGIALTVGSYLREYDDVPLGGGVFTAIGESSIGILAALAIFPIVFAVGVDPDAGAGLAFVSLVQVFPEIPLGGLVAILFFVGFFLATFTSGLLITEVSVTTVSEETRFDRTQTTLGVCGVIWLLGIPSAYSVDVLDYLDFVFGNWGLPLATLAIIGIIGWVVGPKRIRMLAVNRNAGIYIGSWWDPVIKYVIPAVMLFIMGYFAWENYGTAEMIGGMLVIVLFPIIGYAIMSVVEGRGGQPDRADVTGGDD</sequence>
<feature type="transmembrane region" description="Helical" evidence="7">
    <location>
        <begin position="85"/>
        <end position="105"/>
    </location>
</feature>
<dbReference type="AlphaFoldDB" id="A0A1G9FDS4"/>
<dbReference type="PROSITE" id="PS50267">
    <property type="entry name" value="NA_NEUROTRAN_SYMP_3"/>
    <property type="match status" value="1"/>
</dbReference>
<dbReference type="OrthoDB" id="99721at2157"/>
<evidence type="ECO:0000256" key="3">
    <source>
        <dbReference type="ARBA" id="ARBA00022692"/>
    </source>
</evidence>
<organism evidence="8 9">
    <name type="scientific">Natronorubrum texcoconense</name>
    <dbReference type="NCBI Taxonomy" id="1095776"/>
    <lineage>
        <taxon>Archaea</taxon>
        <taxon>Methanobacteriati</taxon>
        <taxon>Methanobacteriota</taxon>
        <taxon>Stenosarchaea group</taxon>
        <taxon>Halobacteria</taxon>
        <taxon>Halobacteriales</taxon>
        <taxon>Natrialbaceae</taxon>
        <taxon>Natronorubrum</taxon>
    </lineage>
</organism>
<evidence type="ECO:0000313" key="8">
    <source>
        <dbReference type="EMBL" id="SDK86507.1"/>
    </source>
</evidence>
<feature type="transmembrane region" description="Helical" evidence="7">
    <location>
        <begin position="258"/>
        <end position="284"/>
    </location>
</feature>
<dbReference type="Pfam" id="PF00209">
    <property type="entry name" value="SNF"/>
    <property type="match status" value="2"/>
</dbReference>
<keyword evidence="4 7" id="KW-1133">Transmembrane helix</keyword>
<keyword evidence="6" id="KW-0769">Symport</keyword>
<dbReference type="InterPro" id="IPR047218">
    <property type="entry name" value="YocR/YhdH-like"/>
</dbReference>
<evidence type="ECO:0000256" key="1">
    <source>
        <dbReference type="ARBA" id="ARBA00004141"/>
    </source>
</evidence>
<dbReference type="InterPro" id="IPR000175">
    <property type="entry name" value="Na/ntran_symport"/>
</dbReference>
<evidence type="ECO:0000256" key="5">
    <source>
        <dbReference type="ARBA" id="ARBA00023136"/>
    </source>
</evidence>
<dbReference type="GO" id="GO:0016020">
    <property type="term" value="C:membrane"/>
    <property type="evidence" value="ECO:0007669"/>
    <property type="project" value="UniProtKB-SubCell"/>
</dbReference>
<accession>A0A1G9FDS4</accession>
<dbReference type="Proteomes" id="UP000198882">
    <property type="component" value="Unassembled WGS sequence"/>
</dbReference>
<dbReference type="InterPro" id="IPR037272">
    <property type="entry name" value="SNS_sf"/>
</dbReference>
<evidence type="ECO:0000256" key="2">
    <source>
        <dbReference type="ARBA" id="ARBA00022448"/>
    </source>
</evidence>
<comment type="similarity">
    <text evidence="6">Belongs to the sodium:neurotransmitter symporter (SNF) (TC 2.A.22) family.</text>
</comment>
<keyword evidence="5 7" id="KW-0472">Membrane</keyword>
<dbReference type="PANTHER" id="PTHR42948">
    <property type="entry name" value="TRANSPORTER"/>
    <property type="match status" value="1"/>
</dbReference>
<dbReference type="CDD" id="cd10336">
    <property type="entry name" value="SLC6sbd_Tyt1-Like"/>
    <property type="match status" value="1"/>
</dbReference>
<protein>
    <recommendedName>
        <fullName evidence="6">Transporter</fullName>
    </recommendedName>
</protein>
<comment type="subcellular location">
    <subcellularLocation>
        <location evidence="1">Membrane</location>
        <topology evidence="1">Multi-pass membrane protein</topology>
    </subcellularLocation>
</comment>
<dbReference type="STRING" id="1095776.SAMN04515672_4182"/>
<dbReference type="PROSITE" id="PS00610">
    <property type="entry name" value="NA_NEUROTRAN_SYMP_1"/>
    <property type="match status" value="1"/>
</dbReference>
<dbReference type="NCBIfam" id="NF037979">
    <property type="entry name" value="Na_transp"/>
    <property type="match status" value="1"/>
</dbReference>
<feature type="transmembrane region" description="Helical" evidence="7">
    <location>
        <begin position="175"/>
        <end position="195"/>
    </location>
</feature>
<gene>
    <name evidence="8" type="ORF">SAMN04515672_4182</name>
</gene>
<feature type="transmembrane region" description="Helical" evidence="7">
    <location>
        <begin position="349"/>
        <end position="365"/>
    </location>
</feature>
<dbReference type="PRINTS" id="PR00176">
    <property type="entry name" value="NANEUSMPORT"/>
</dbReference>
<dbReference type="PANTHER" id="PTHR42948:SF1">
    <property type="entry name" value="TRANSPORTER"/>
    <property type="match status" value="1"/>
</dbReference>
<dbReference type="SUPFAM" id="SSF161070">
    <property type="entry name" value="SNF-like"/>
    <property type="match status" value="1"/>
</dbReference>
<feature type="transmembrane region" description="Helical" evidence="7">
    <location>
        <begin position="418"/>
        <end position="440"/>
    </location>
</feature>
<keyword evidence="2 6" id="KW-0813">Transport</keyword>
<proteinExistence type="inferred from homology"/>
<dbReference type="GO" id="GO:0015293">
    <property type="term" value="F:symporter activity"/>
    <property type="evidence" value="ECO:0007669"/>
    <property type="project" value="UniProtKB-KW"/>
</dbReference>
<feature type="transmembrane region" description="Helical" evidence="7">
    <location>
        <begin position="46"/>
        <end position="65"/>
    </location>
</feature>
<feature type="transmembrane region" description="Helical" evidence="7">
    <location>
        <begin position="221"/>
        <end position="246"/>
    </location>
</feature>
<evidence type="ECO:0000256" key="4">
    <source>
        <dbReference type="ARBA" id="ARBA00022989"/>
    </source>
</evidence>
<keyword evidence="3 6" id="KW-0812">Transmembrane</keyword>
<evidence type="ECO:0000256" key="7">
    <source>
        <dbReference type="SAM" id="Phobius"/>
    </source>
</evidence>